<dbReference type="AlphaFoldDB" id="A0A6A7VM70"/>
<keyword evidence="1" id="KW-0472">Membrane</keyword>
<feature type="transmembrane region" description="Helical" evidence="1">
    <location>
        <begin position="31"/>
        <end position="47"/>
    </location>
</feature>
<dbReference type="EMBL" id="VZAZ01000039">
    <property type="protein sequence ID" value="MQO55698.1"/>
    <property type="molecule type" value="Genomic_DNA"/>
</dbReference>
<keyword evidence="1" id="KW-1133">Transmembrane helix</keyword>
<evidence type="ECO:0000313" key="2">
    <source>
        <dbReference type="EMBL" id="MQO55698.1"/>
    </source>
</evidence>
<dbReference type="RefSeq" id="WP_153094543.1">
    <property type="nucleotide sequence ID" value="NZ_VZAK01000048.1"/>
</dbReference>
<accession>A0A6A7VM70</accession>
<reference evidence="2 3" key="1">
    <citation type="submission" date="2019-09" db="EMBL/GenBank/DDBJ databases">
        <title>Distinct polysaccharide growth profiles of human intestinal Prevotella copri isolates.</title>
        <authorList>
            <person name="Fehlner-Peach H."/>
            <person name="Magnabosco C."/>
            <person name="Raghavan V."/>
            <person name="Scher J.U."/>
            <person name="Tett A."/>
            <person name="Cox L.M."/>
            <person name="Gottsegen C."/>
            <person name="Watters A."/>
            <person name="Wiltshire- Gordon J.D."/>
            <person name="Segata N."/>
            <person name="Bonneau R."/>
            <person name="Littman D.R."/>
        </authorList>
    </citation>
    <scope>NUCLEOTIDE SEQUENCE [LARGE SCALE GENOMIC DNA]</scope>
    <source>
        <strain evidence="2 3">BVe41219</strain>
    </source>
</reference>
<feature type="transmembrane region" description="Helical" evidence="1">
    <location>
        <begin position="199"/>
        <end position="224"/>
    </location>
</feature>
<proteinExistence type="predicted"/>
<protein>
    <recommendedName>
        <fullName evidence="4">O-antigen ligase domain-containing protein</fullName>
    </recommendedName>
</protein>
<feature type="transmembrane region" description="Helical" evidence="1">
    <location>
        <begin position="164"/>
        <end position="187"/>
    </location>
</feature>
<comment type="caution">
    <text evidence="2">The sequence shown here is derived from an EMBL/GenBank/DDBJ whole genome shotgun (WGS) entry which is preliminary data.</text>
</comment>
<evidence type="ECO:0000313" key="3">
    <source>
        <dbReference type="Proteomes" id="UP000358159"/>
    </source>
</evidence>
<organism evidence="2 3">
    <name type="scientific">Segatella copri</name>
    <dbReference type="NCBI Taxonomy" id="165179"/>
    <lineage>
        <taxon>Bacteria</taxon>
        <taxon>Pseudomonadati</taxon>
        <taxon>Bacteroidota</taxon>
        <taxon>Bacteroidia</taxon>
        <taxon>Bacteroidales</taxon>
        <taxon>Prevotellaceae</taxon>
        <taxon>Segatella</taxon>
    </lineage>
</organism>
<sequence length="408" mass="46708">MKKNKLLWLFELVIFLDMINGAYPWFFWNVKASYLNLLFAVISILYLKINGIKLQMSNYGVGLLLLFASTFFNVNSASVSERISQLLFFVPIWVLTCDVRNSQRIFTMMAKWLSILLVPSIILHLLFLAIGFPPSVIIINENVPDNYVYFNYFFLIKNIVMEDYQIRFCSIFLEPGYIGTLLSFLLYVGKFDFKKRYNLILLVALVLTISLAGFVISAMGWVFIKLQEGKPIKRLFYILAVLGCIYWGGISYNGGRNVLNEKILSRLQYDEDKGISGNNRTSHLADAYFEQYTNNGQILFGVGNQTIRKINGGSAKGASFNDQIRGAGYKIFFMQNGIVQALIILIGYMYIMKKSNRIYSVCFLLLIIITFIQASYPLSSSWLIPFVFGCLLNKKKYENRNTNISSCS</sequence>
<evidence type="ECO:0000256" key="1">
    <source>
        <dbReference type="SAM" id="Phobius"/>
    </source>
</evidence>
<gene>
    <name evidence="2" type="ORF">F7D42_08255</name>
</gene>
<dbReference type="Proteomes" id="UP000358159">
    <property type="component" value="Unassembled WGS sequence"/>
</dbReference>
<feature type="transmembrane region" description="Helical" evidence="1">
    <location>
        <begin position="236"/>
        <end position="255"/>
    </location>
</feature>
<name>A0A6A7VM70_9BACT</name>
<keyword evidence="1" id="KW-0812">Transmembrane</keyword>
<feature type="transmembrane region" description="Helical" evidence="1">
    <location>
        <begin position="358"/>
        <end position="391"/>
    </location>
</feature>
<evidence type="ECO:0008006" key="4">
    <source>
        <dbReference type="Google" id="ProtNLM"/>
    </source>
</evidence>
<feature type="transmembrane region" description="Helical" evidence="1">
    <location>
        <begin position="331"/>
        <end position="352"/>
    </location>
</feature>
<feature type="transmembrane region" description="Helical" evidence="1">
    <location>
        <begin position="112"/>
        <end position="132"/>
    </location>
</feature>